<comment type="caution">
    <text evidence="3">The sequence shown here is derived from an EMBL/GenBank/DDBJ whole genome shotgun (WGS) entry which is preliminary data.</text>
</comment>
<keyword evidence="4" id="KW-1185">Reference proteome</keyword>
<evidence type="ECO:0000313" key="3">
    <source>
        <dbReference type="EMBL" id="KAF8875799.1"/>
    </source>
</evidence>
<accession>A0A9P5NAC4</accession>
<feature type="coiled-coil region" evidence="1">
    <location>
        <begin position="86"/>
        <end position="127"/>
    </location>
</feature>
<name>A0A9P5NAC4_GYMJU</name>
<feature type="region of interest" description="Disordered" evidence="2">
    <location>
        <begin position="252"/>
        <end position="284"/>
    </location>
</feature>
<feature type="region of interest" description="Disordered" evidence="2">
    <location>
        <begin position="1"/>
        <end position="54"/>
    </location>
</feature>
<dbReference type="EMBL" id="JADNYJ010000191">
    <property type="protein sequence ID" value="KAF8875799.1"/>
    <property type="molecule type" value="Genomic_DNA"/>
</dbReference>
<proteinExistence type="predicted"/>
<reference evidence="3" key="1">
    <citation type="submission" date="2020-11" db="EMBL/GenBank/DDBJ databases">
        <authorList>
            <consortium name="DOE Joint Genome Institute"/>
            <person name="Ahrendt S."/>
            <person name="Riley R."/>
            <person name="Andreopoulos W."/>
            <person name="LaButti K."/>
            <person name="Pangilinan J."/>
            <person name="Ruiz-duenas F.J."/>
            <person name="Barrasa J.M."/>
            <person name="Sanchez-Garcia M."/>
            <person name="Camarero S."/>
            <person name="Miyauchi S."/>
            <person name="Serrano A."/>
            <person name="Linde D."/>
            <person name="Babiker R."/>
            <person name="Drula E."/>
            <person name="Ayuso-Fernandez I."/>
            <person name="Pacheco R."/>
            <person name="Padilla G."/>
            <person name="Ferreira P."/>
            <person name="Barriuso J."/>
            <person name="Kellner H."/>
            <person name="Castanera R."/>
            <person name="Alfaro M."/>
            <person name="Ramirez L."/>
            <person name="Pisabarro A.G."/>
            <person name="Kuo A."/>
            <person name="Tritt A."/>
            <person name="Lipzen A."/>
            <person name="He G."/>
            <person name="Yan M."/>
            <person name="Ng V."/>
            <person name="Cullen D."/>
            <person name="Martin F."/>
            <person name="Rosso M.-N."/>
            <person name="Henrissat B."/>
            <person name="Hibbett D."/>
            <person name="Martinez A.T."/>
            <person name="Grigoriev I.V."/>
        </authorList>
    </citation>
    <scope>NUCLEOTIDE SEQUENCE</scope>
    <source>
        <strain evidence="3">AH 44721</strain>
    </source>
</reference>
<dbReference type="Proteomes" id="UP000724874">
    <property type="component" value="Unassembled WGS sequence"/>
</dbReference>
<organism evidence="3 4">
    <name type="scientific">Gymnopilus junonius</name>
    <name type="common">Spectacular rustgill mushroom</name>
    <name type="synonym">Gymnopilus spectabilis subsp. junonius</name>
    <dbReference type="NCBI Taxonomy" id="109634"/>
    <lineage>
        <taxon>Eukaryota</taxon>
        <taxon>Fungi</taxon>
        <taxon>Dikarya</taxon>
        <taxon>Basidiomycota</taxon>
        <taxon>Agaricomycotina</taxon>
        <taxon>Agaricomycetes</taxon>
        <taxon>Agaricomycetidae</taxon>
        <taxon>Agaricales</taxon>
        <taxon>Agaricineae</taxon>
        <taxon>Hymenogastraceae</taxon>
        <taxon>Gymnopilus</taxon>
    </lineage>
</organism>
<feature type="compositionally biased region" description="Polar residues" evidence="2">
    <location>
        <begin position="1"/>
        <end position="32"/>
    </location>
</feature>
<evidence type="ECO:0000256" key="2">
    <source>
        <dbReference type="SAM" id="MobiDB-lite"/>
    </source>
</evidence>
<sequence>MPATRSSSSQPRSHPFTASSPHTYISLSSSDGDSPRAPLKPMRQNRPQPALRPKKAVFIPPPEEVIEISSDDEEYNRPVTSQATMVADFRRQINKLREESVKHKRDFDRASKQLKELKEENQVLQALRKPNNGQILLVPFFSLQDVEELSEQLDCEICSSRMWTPYMYAKFLTEHPENVPQPLHRTATLNELTTAITQNPQLVLHQGVVDMIIQLLPPGPKYTCPACREPVRSRPTEAFSLKALVRTIAAAAGESSPKKSTLPGRKATGVASSPWDGFFPSRAT</sequence>
<evidence type="ECO:0000313" key="4">
    <source>
        <dbReference type="Proteomes" id="UP000724874"/>
    </source>
</evidence>
<gene>
    <name evidence="3" type="ORF">CPB84DRAFT_1689472</name>
</gene>
<protein>
    <submittedName>
        <fullName evidence="3">Uncharacterized protein</fullName>
    </submittedName>
</protein>
<keyword evidence="1" id="KW-0175">Coiled coil</keyword>
<dbReference type="AlphaFoldDB" id="A0A9P5NAC4"/>
<evidence type="ECO:0000256" key="1">
    <source>
        <dbReference type="SAM" id="Coils"/>
    </source>
</evidence>
<dbReference type="OrthoDB" id="3219336at2759"/>